<reference evidence="3" key="2">
    <citation type="submission" date="2025-09" db="UniProtKB">
        <authorList>
            <consortium name="Ensembl"/>
        </authorList>
    </citation>
    <scope>IDENTIFICATION</scope>
</reference>
<organism evidence="3 4">
    <name type="scientific">Paramormyrops kingsleyae</name>
    <dbReference type="NCBI Taxonomy" id="1676925"/>
    <lineage>
        <taxon>Eukaryota</taxon>
        <taxon>Metazoa</taxon>
        <taxon>Chordata</taxon>
        <taxon>Craniata</taxon>
        <taxon>Vertebrata</taxon>
        <taxon>Euteleostomi</taxon>
        <taxon>Actinopterygii</taxon>
        <taxon>Neopterygii</taxon>
        <taxon>Teleostei</taxon>
        <taxon>Osteoglossocephala</taxon>
        <taxon>Osteoglossomorpha</taxon>
        <taxon>Osteoglossiformes</taxon>
        <taxon>Mormyridae</taxon>
        <taxon>Paramormyrops</taxon>
    </lineage>
</organism>
<dbReference type="Ensembl" id="ENSPKIT00000028777.1">
    <property type="protein sequence ID" value="ENSPKIP00000004789.1"/>
    <property type="gene ID" value="ENSPKIG00000021743.1"/>
</dbReference>
<dbReference type="GeneID" id="111841717"/>
<dbReference type="InterPro" id="IPR042778">
    <property type="entry name" value="ZCWPW1/ZCWPW2"/>
</dbReference>
<reference evidence="3" key="1">
    <citation type="submission" date="2025-08" db="UniProtKB">
        <authorList>
            <consortium name="Ensembl"/>
        </authorList>
    </citation>
    <scope>IDENTIFICATION</scope>
</reference>
<proteinExistence type="predicted"/>
<dbReference type="STRING" id="1676925.ENSPKIP00000004789"/>
<sequence length="263" mass="29422">MESQSQSEQQEEVPFYVDRALVKHDSEAGLKRRQQSVRDGCTFDPDQLWSGRTNPEPFCHRSVSQELRGRRCQLPVGTLLMVKAGRWPWWPAVLSPDPESGECVKLGGDGGMQKYHVEFLGSPRTRFWASPKSTELYHAPCANPRAMRGSLKRSYVIAMEEAVQMKDVPCEVRLQMCHFRPTNNHALKARSSATACMQSEPQAETIIIGGFVFKSWTHMEDAVGTACHPGRQVRSVAPSAPLTRLVHSQGIPRDPGQTQHSAE</sequence>
<dbReference type="InterPro" id="IPR000313">
    <property type="entry name" value="PWWP_dom"/>
</dbReference>
<feature type="region of interest" description="Disordered" evidence="1">
    <location>
        <begin position="243"/>
        <end position="263"/>
    </location>
</feature>
<evidence type="ECO:0000259" key="2">
    <source>
        <dbReference type="PROSITE" id="PS50812"/>
    </source>
</evidence>
<dbReference type="SUPFAM" id="SSF63748">
    <property type="entry name" value="Tudor/PWWP/MBT"/>
    <property type="match status" value="1"/>
</dbReference>
<evidence type="ECO:0000256" key="1">
    <source>
        <dbReference type="SAM" id="MobiDB-lite"/>
    </source>
</evidence>
<dbReference type="AlphaFoldDB" id="A0A3B3QG87"/>
<protein>
    <submittedName>
        <fullName evidence="3">Zinc finger CW-type and PWWP domain containing 2</fullName>
    </submittedName>
</protein>
<dbReference type="Gene3D" id="2.30.30.140">
    <property type="match status" value="1"/>
</dbReference>
<keyword evidence="4" id="KW-1185">Reference proteome</keyword>
<dbReference type="PANTHER" id="PTHR15999:SF6">
    <property type="entry name" value="ZINC FINGER CW-TYPE PWWP DOMAIN PROTEIN 2"/>
    <property type="match status" value="1"/>
</dbReference>
<name>A0A3B3QG87_9TELE</name>
<dbReference type="Pfam" id="PF00855">
    <property type="entry name" value="PWWP"/>
    <property type="match status" value="1"/>
</dbReference>
<feature type="domain" description="PWWP" evidence="2">
    <location>
        <begin position="76"/>
        <end position="128"/>
    </location>
</feature>
<dbReference type="PANTHER" id="PTHR15999">
    <property type="entry name" value="ZINC FINGER CW-TYPE PWWP DOMAIN PROTEIN 1"/>
    <property type="match status" value="1"/>
</dbReference>
<evidence type="ECO:0000313" key="4">
    <source>
        <dbReference type="Proteomes" id="UP000261540"/>
    </source>
</evidence>
<evidence type="ECO:0000313" key="3">
    <source>
        <dbReference type="Ensembl" id="ENSPKIP00000004789.1"/>
    </source>
</evidence>
<dbReference type="RefSeq" id="XP_023663453.1">
    <property type="nucleotide sequence ID" value="XM_023807685.1"/>
</dbReference>
<accession>A0A3B3QG87</accession>
<dbReference type="KEGG" id="pki:111841717"/>
<dbReference type="PROSITE" id="PS50812">
    <property type="entry name" value="PWWP"/>
    <property type="match status" value="1"/>
</dbReference>
<dbReference type="OrthoDB" id="757982at2759"/>
<dbReference type="CDD" id="cd20146">
    <property type="entry name" value="PWWP_ZCWPW2"/>
    <property type="match status" value="1"/>
</dbReference>
<dbReference type="GO" id="GO:0005634">
    <property type="term" value="C:nucleus"/>
    <property type="evidence" value="ECO:0007669"/>
    <property type="project" value="TreeGrafter"/>
</dbReference>
<dbReference type="Proteomes" id="UP000261540">
    <property type="component" value="Unplaced"/>
</dbReference>